<evidence type="ECO:0000313" key="1">
    <source>
        <dbReference type="EMBL" id="AJD82211.1"/>
    </source>
</evidence>
<accession>A0A0B5A570</accession>
<protein>
    <submittedName>
        <fullName evidence="1">Uncharacterized protein</fullName>
    </submittedName>
</protein>
<name>A0A0B5A570_9CAUD</name>
<evidence type="ECO:0000313" key="2">
    <source>
        <dbReference type="Proteomes" id="UP000031718"/>
    </source>
</evidence>
<proteinExistence type="predicted"/>
<reference evidence="1 2" key="1">
    <citation type="submission" date="2014-10" db="EMBL/GenBank/DDBJ databases">
        <authorList>
            <person name="Mackenzie J."/>
            <person name="Lekholoane M."/>
            <person name="Leqhaoe R."/>
            <person name="Mcunu Z."/>
            <person name="Mzobe Z."/>
            <person name="Rodel H."/>
            <person name="Seagreen C."/>
            <person name="Mazeka N."/>
            <person name="Larsen M.H."/>
            <person name="Rubin E.J."/>
            <person name="Russell D.A."/>
            <person name="Guerrero C.A."/>
            <person name="Bowman C.A."/>
            <person name="Jacobs-Sera D."/>
            <person name="Hendrix R.W."/>
            <person name="Hatfull G.F."/>
        </authorList>
    </citation>
    <scope>NUCLEOTIDE SEQUENCE [LARGE SCALE GENOMIC DNA]</scope>
</reference>
<gene>
    <name evidence="1" type="primary">164</name>
    <name evidence="1" type="ORF">COSMO_164</name>
</gene>
<dbReference type="Proteomes" id="UP000031718">
    <property type="component" value="Segment"/>
</dbReference>
<organism evidence="1 2">
    <name type="scientific">Mycobacterium phage Cosmo</name>
    <dbReference type="NCBI Taxonomy" id="1567467"/>
    <lineage>
        <taxon>Viruses</taxon>
        <taxon>Duplodnaviria</taxon>
        <taxon>Heunggongvirae</taxon>
        <taxon>Uroviricota</taxon>
        <taxon>Caudoviricetes</taxon>
        <taxon>Vilmaviridae</taxon>
        <taxon>Wildcatvirus</taxon>
        <taxon>Wildcatvirus wildcat</taxon>
        <taxon>Mycobacterium virus Wildcat</taxon>
    </lineage>
</organism>
<dbReference type="EMBL" id="KP027195">
    <property type="protein sequence ID" value="AJD82211.1"/>
    <property type="molecule type" value="Genomic_DNA"/>
</dbReference>
<sequence length="121" mass="13715">MTNLQLPAMTYANLHALANGSRTWVKIAYATWVRETTEGHAVPVPAIEVRHHNTVIAIVSSRQTWVSNGGYVTRTTANRLDRILFANTGIHVGIKNGSMEFRYRDGRTLPWLNSDYAFYHK</sequence>